<dbReference type="OrthoDB" id="9775095at2"/>
<evidence type="ECO:0000313" key="17">
    <source>
        <dbReference type="Proteomes" id="UP000199031"/>
    </source>
</evidence>
<evidence type="ECO:0000256" key="1">
    <source>
        <dbReference type="ARBA" id="ARBA00004571"/>
    </source>
</evidence>
<comment type="similarity">
    <text evidence="11 12">Belongs to the TonB-dependent receptor family.</text>
</comment>
<name>A0A1I5YR39_9BACT</name>
<dbReference type="PANTHER" id="PTHR32552">
    <property type="entry name" value="FERRICHROME IRON RECEPTOR-RELATED"/>
    <property type="match status" value="1"/>
</dbReference>
<evidence type="ECO:0000256" key="12">
    <source>
        <dbReference type="RuleBase" id="RU003357"/>
    </source>
</evidence>
<dbReference type="Pfam" id="PF13715">
    <property type="entry name" value="CarbopepD_reg_2"/>
    <property type="match status" value="1"/>
</dbReference>
<evidence type="ECO:0000256" key="8">
    <source>
        <dbReference type="ARBA" id="ARBA00023077"/>
    </source>
</evidence>
<evidence type="ECO:0000256" key="3">
    <source>
        <dbReference type="ARBA" id="ARBA00022452"/>
    </source>
</evidence>
<evidence type="ECO:0000256" key="10">
    <source>
        <dbReference type="ARBA" id="ARBA00023237"/>
    </source>
</evidence>
<keyword evidence="8 12" id="KW-0798">TonB box</keyword>
<dbReference type="STRING" id="1465490.SAMN05444277_113131"/>
<evidence type="ECO:0000256" key="13">
    <source>
        <dbReference type="SAM" id="SignalP"/>
    </source>
</evidence>
<dbReference type="SUPFAM" id="SSF49464">
    <property type="entry name" value="Carboxypeptidase regulatory domain-like"/>
    <property type="match status" value="1"/>
</dbReference>
<feature type="domain" description="TonB-dependent receptor plug" evidence="15">
    <location>
        <begin position="117"/>
        <end position="220"/>
    </location>
</feature>
<dbReference type="GO" id="GO:0006826">
    <property type="term" value="P:iron ion transport"/>
    <property type="evidence" value="ECO:0007669"/>
    <property type="project" value="UniProtKB-KW"/>
</dbReference>
<accession>A0A1I5YR39</accession>
<keyword evidence="2 11" id="KW-0813">Transport</keyword>
<dbReference type="CDD" id="cd01347">
    <property type="entry name" value="ligand_gated_channel"/>
    <property type="match status" value="1"/>
</dbReference>
<dbReference type="Gene3D" id="2.40.170.20">
    <property type="entry name" value="TonB-dependent receptor, beta-barrel domain"/>
    <property type="match status" value="1"/>
</dbReference>
<keyword evidence="13" id="KW-0732">Signal</keyword>
<evidence type="ECO:0000256" key="5">
    <source>
        <dbReference type="ARBA" id="ARBA00022692"/>
    </source>
</evidence>
<dbReference type="PROSITE" id="PS52016">
    <property type="entry name" value="TONB_DEPENDENT_REC_3"/>
    <property type="match status" value="1"/>
</dbReference>
<dbReference type="InterPro" id="IPR008969">
    <property type="entry name" value="CarboxyPept-like_regulatory"/>
</dbReference>
<keyword evidence="3 11" id="KW-1134">Transmembrane beta strand</keyword>
<dbReference type="InterPro" id="IPR000531">
    <property type="entry name" value="Beta-barrel_TonB"/>
</dbReference>
<dbReference type="Gene3D" id="2.60.40.1120">
    <property type="entry name" value="Carboxypeptidase-like, regulatory domain"/>
    <property type="match status" value="1"/>
</dbReference>
<evidence type="ECO:0000256" key="6">
    <source>
        <dbReference type="ARBA" id="ARBA00023004"/>
    </source>
</evidence>
<keyword evidence="17" id="KW-1185">Reference proteome</keyword>
<dbReference type="AlphaFoldDB" id="A0A1I5YR39"/>
<evidence type="ECO:0000256" key="9">
    <source>
        <dbReference type="ARBA" id="ARBA00023136"/>
    </source>
</evidence>
<protein>
    <submittedName>
        <fullName evidence="16">Iron complex outermembrane recepter protein</fullName>
    </submittedName>
</protein>
<evidence type="ECO:0000313" key="16">
    <source>
        <dbReference type="EMBL" id="SFQ46612.1"/>
    </source>
</evidence>
<dbReference type="Pfam" id="PF07715">
    <property type="entry name" value="Plug"/>
    <property type="match status" value="1"/>
</dbReference>
<proteinExistence type="inferred from homology"/>
<keyword evidence="9 11" id="KW-0472">Membrane</keyword>
<organism evidence="16 17">
    <name type="scientific">Parafilimonas terrae</name>
    <dbReference type="NCBI Taxonomy" id="1465490"/>
    <lineage>
        <taxon>Bacteria</taxon>
        <taxon>Pseudomonadati</taxon>
        <taxon>Bacteroidota</taxon>
        <taxon>Chitinophagia</taxon>
        <taxon>Chitinophagales</taxon>
        <taxon>Chitinophagaceae</taxon>
        <taxon>Parafilimonas</taxon>
    </lineage>
</organism>
<keyword evidence="5 11" id="KW-0812">Transmembrane</keyword>
<reference evidence="16 17" key="1">
    <citation type="submission" date="2016-10" db="EMBL/GenBank/DDBJ databases">
        <authorList>
            <person name="de Groot N.N."/>
        </authorList>
    </citation>
    <scope>NUCLEOTIDE SEQUENCE [LARGE SCALE GENOMIC DNA]</scope>
    <source>
        <strain evidence="16 17">DSM 28286</strain>
    </source>
</reference>
<comment type="subcellular location">
    <subcellularLocation>
        <location evidence="1 11">Cell outer membrane</location>
        <topology evidence="1 11">Multi-pass membrane protein</topology>
    </subcellularLocation>
</comment>
<dbReference type="RefSeq" id="WP_090661996.1">
    <property type="nucleotide sequence ID" value="NZ_FOXQ01000013.1"/>
</dbReference>
<sequence length="789" mass="87114">MKYSFLICLAIIAFPFLLNAQAKQVTVKVYDEQNQQLPDCSIYVLNSNMNVVTGASGNTMLSLNKGKYTLQVSHTGYATIIQNISFLNDTTVNIKLAPSVNKLDDVVVSTEKTEQDVQKIPLSITALSAKDIADYKLWNTKQLTAIVPDMYVSNPGDNRNITSIRGITTTSYDPAVATYIDGVNQFGLDTYIARLLDVERIEVLRGPQGSLYGRNSTGGIINIITKKPTNTARVFAEINAGKFGLQQYNAGFSLPVISNKLFIGASGMYEGRNGFYTNAYNDSKFDKQHSWMGNYFIKYLASDKLSFTLNAKYLDVNNHGPFQLVSSMDEALKNHYVINQDATSVMHDKTFNASLSVNYTGHAFNFTSQTAYQNNYRYYTDPLDGDFSPIDAVSIINNYGNKWNNVKVGTQEFRFSSPSGNSKFKWLGGLYGFIQNNPVKQGTHFGKDAAAVGSPLTDFSSINTNILKGYGLAAYAQASYAVTNDLLITLGARYDYEHKKQNVEGAFQPDGADAMITQPDTAAIAHFSAFSPRVSVSYQINQQQLAYATFSKGFRPGGISQLSSDPSQPPLFIYKPEHSNNYEIGLKNDLLDKKLQLNIAAFYTNITDAQVPTLILPDAITVTKNAGKLVTKGAEAEVRAKPVKGLTINYSLGYTDAHYTSLNIASNGESVKLDGNKQVYTPNVTSCLAAQYSYAFNKTVTATARAEWMYVGKQYFDLANQLKQNGYNLVNVQAGVNFSKIGFYVWGRNIFNKHYVDYAYDFGAAHLGDPAVYGVTLRVDCLFNKAEKS</sequence>
<evidence type="ECO:0000256" key="11">
    <source>
        <dbReference type="PROSITE-ProRule" id="PRU01360"/>
    </source>
</evidence>
<evidence type="ECO:0000256" key="4">
    <source>
        <dbReference type="ARBA" id="ARBA00022496"/>
    </source>
</evidence>
<keyword evidence="10 11" id="KW-0998">Cell outer membrane</keyword>
<dbReference type="Pfam" id="PF00593">
    <property type="entry name" value="TonB_dep_Rec_b-barrel"/>
    <property type="match status" value="1"/>
</dbReference>
<feature type="chain" id="PRO_5011768267" evidence="13">
    <location>
        <begin position="21"/>
        <end position="789"/>
    </location>
</feature>
<dbReference type="SUPFAM" id="SSF56935">
    <property type="entry name" value="Porins"/>
    <property type="match status" value="1"/>
</dbReference>
<dbReference type="InterPro" id="IPR036942">
    <property type="entry name" value="Beta-barrel_TonB_sf"/>
</dbReference>
<keyword evidence="7" id="KW-0406">Ion transport</keyword>
<evidence type="ECO:0000256" key="7">
    <source>
        <dbReference type="ARBA" id="ARBA00023065"/>
    </source>
</evidence>
<keyword evidence="6" id="KW-0408">Iron</keyword>
<dbReference type="PANTHER" id="PTHR32552:SF81">
    <property type="entry name" value="TONB-DEPENDENT OUTER MEMBRANE RECEPTOR"/>
    <property type="match status" value="1"/>
</dbReference>
<dbReference type="GO" id="GO:0009279">
    <property type="term" value="C:cell outer membrane"/>
    <property type="evidence" value="ECO:0007669"/>
    <property type="project" value="UniProtKB-SubCell"/>
</dbReference>
<dbReference type="InterPro" id="IPR012910">
    <property type="entry name" value="Plug_dom"/>
</dbReference>
<evidence type="ECO:0000256" key="2">
    <source>
        <dbReference type="ARBA" id="ARBA00022448"/>
    </source>
</evidence>
<dbReference type="EMBL" id="FOXQ01000013">
    <property type="protein sequence ID" value="SFQ46612.1"/>
    <property type="molecule type" value="Genomic_DNA"/>
</dbReference>
<feature type="signal peptide" evidence="13">
    <location>
        <begin position="1"/>
        <end position="20"/>
    </location>
</feature>
<gene>
    <name evidence="16" type="ORF">SAMN05444277_113131</name>
</gene>
<dbReference type="InterPro" id="IPR039426">
    <property type="entry name" value="TonB-dep_rcpt-like"/>
</dbReference>
<keyword evidence="4" id="KW-0410">Iron transport</keyword>
<evidence type="ECO:0000259" key="15">
    <source>
        <dbReference type="Pfam" id="PF07715"/>
    </source>
</evidence>
<evidence type="ECO:0000259" key="14">
    <source>
        <dbReference type="Pfam" id="PF00593"/>
    </source>
</evidence>
<dbReference type="Proteomes" id="UP000199031">
    <property type="component" value="Unassembled WGS sequence"/>
</dbReference>
<feature type="domain" description="TonB-dependent receptor-like beta-barrel" evidence="14">
    <location>
        <begin position="339"/>
        <end position="749"/>
    </location>
</feature>